<dbReference type="OrthoDB" id="422720at2759"/>
<dbReference type="InterPro" id="IPR030385">
    <property type="entry name" value="G_IRG_dom"/>
</dbReference>
<dbReference type="GO" id="GO:0005525">
    <property type="term" value="F:GTP binding"/>
    <property type="evidence" value="ECO:0007669"/>
    <property type="project" value="UniProtKB-KW"/>
</dbReference>
<dbReference type="EMBL" id="UYJE01008297">
    <property type="protein sequence ID" value="VDI62819.1"/>
    <property type="molecule type" value="Genomic_DNA"/>
</dbReference>
<gene>
    <name evidence="7" type="ORF">MGAL_10B053823</name>
</gene>
<evidence type="ECO:0000256" key="3">
    <source>
        <dbReference type="ARBA" id="ARBA00022801"/>
    </source>
</evidence>
<protein>
    <recommendedName>
        <fullName evidence="6">IRG-type G domain-containing protein</fullName>
    </recommendedName>
</protein>
<dbReference type="PANTHER" id="PTHR32341">
    <property type="entry name" value="INTERFERON-INDUCIBLE GTPASE"/>
    <property type="match status" value="1"/>
</dbReference>
<dbReference type="InterPro" id="IPR007743">
    <property type="entry name" value="Immunity-related_GTPase-like"/>
</dbReference>
<feature type="domain" description="IRG-type G" evidence="6">
    <location>
        <begin position="160"/>
        <end position="359"/>
    </location>
</feature>
<dbReference type="InterPro" id="IPR051515">
    <property type="entry name" value="IRG"/>
</dbReference>
<comment type="similarity">
    <text evidence="1">Belongs to the TRAFAC class dynamin-like GTPase superfamily. IRG family.</text>
</comment>
<dbReference type="InterPro" id="IPR027417">
    <property type="entry name" value="P-loop_NTPase"/>
</dbReference>
<dbReference type="Proteomes" id="UP000596742">
    <property type="component" value="Unassembled WGS sequence"/>
</dbReference>
<keyword evidence="3" id="KW-0378">Hydrolase</keyword>
<comment type="caution">
    <text evidence="7">The sequence shown here is derived from an EMBL/GenBank/DDBJ whole genome shotgun (WGS) entry which is preliminary data.</text>
</comment>
<organism evidence="7 8">
    <name type="scientific">Mytilus galloprovincialis</name>
    <name type="common">Mediterranean mussel</name>
    <dbReference type="NCBI Taxonomy" id="29158"/>
    <lineage>
        <taxon>Eukaryota</taxon>
        <taxon>Metazoa</taxon>
        <taxon>Spiralia</taxon>
        <taxon>Lophotrochozoa</taxon>
        <taxon>Mollusca</taxon>
        <taxon>Bivalvia</taxon>
        <taxon>Autobranchia</taxon>
        <taxon>Pteriomorphia</taxon>
        <taxon>Mytilida</taxon>
        <taxon>Mytiloidea</taxon>
        <taxon>Mytilidae</taxon>
        <taxon>Mytilinae</taxon>
        <taxon>Mytilus</taxon>
    </lineage>
</organism>
<evidence type="ECO:0000256" key="1">
    <source>
        <dbReference type="ARBA" id="ARBA00005429"/>
    </source>
</evidence>
<sequence>MNSSEVIRCQYCNSNIYQCQRYCDKCGRENKSIDKGTLCTGTINGIHCSNVINPRVKFCSGCGTENSAYVSGSNSEDDLTSSTSLYREEKVNQEEKWEPTNKAYDSDTRVGEDTAHENISDLQDMENDAELNDIYAKLKKEGKMETSTYIGKKLAEAKTMNLKFAVIGRSAVGKSSFINMMLDLQPGNTYYGETGARDTTKNAYAYKHPQNENITFFDMPGFGTMEMTIEKFLSMFGSDLNTFDYFFIFIDTVIMERDVWLVEKIKGYGTPYCFVRSKLDEDIKKGRTKEEIRQKLERSIQANSTVNGSALFLISNEKSYLHTGDFRELFLHITKHLPLVKAESLSFFLPILTPEMIEQKFQALAKRIKYVAFNASFMSGILIHSLDNSFNIRICGKEIEEYYRVFLLDKDMVLHVQGVKHKKFSKNDIKQYVTTFFTNITNVEPVATVHVPTNIMTQSAFTLTGYKAISAGATVYKYARQLLIKTLMEMKEDAHTVYDHYTKLK</sequence>
<dbReference type="PROSITE" id="PS51716">
    <property type="entry name" value="G_IRG"/>
    <property type="match status" value="1"/>
</dbReference>
<accession>A0A8B6GEC4</accession>
<reference evidence="7" key="1">
    <citation type="submission" date="2018-11" db="EMBL/GenBank/DDBJ databases">
        <authorList>
            <person name="Alioto T."/>
            <person name="Alioto T."/>
        </authorList>
    </citation>
    <scope>NUCLEOTIDE SEQUENCE</scope>
</reference>
<dbReference type="GO" id="GO:0016020">
    <property type="term" value="C:membrane"/>
    <property type="evidence" value="ECO:0007669"/>
    <property type="project" value="InterPro"/>
</dbReference>
<dbReference type="Gene3D" id="3.40.50.300">
    <property type="entry name" value="P-loop containing nucleotide triphosphate hydrolases"/>
    <property type="match status" value="1"/>
</dbReference>
<dbReference type="AlphaFoldDB" id="A0A8B6GEC4"/>
<evidence type="ECO:0000259" key="6">
    <source>
        <dbReference type="PROSITE" id="PS51716"/>
    </source>
</evidence>
<evidence type="ECO:0000256" key="4">
    <source>
        <dbReference type="ARBA" id="ARBA00023134"/>
    </source>
</evidence>
<keyword evidence="8" id="KW-1185">Reference proteome</keyword>
<dbReference type="PANTHER" id="PTHR32341:SF10">
    <property type="entry name" value="INTERFERON-INDUCIBLE GTPASE 5"/>
    <property type="match status" value="1"/>
</dbReference>
<keyword evidence="4" id="KW-0342">GTP-binding</keyword>
<name>A0A8B6GEC4_MYTGA</name>
<dbReference type="Pfam" id="PF05049">
    <property type="entry name" value="IIGP"/>
    <property type="match status" value="1"/>
</dbReference>
<dbReference type="GO" id="GO:0016787">
    <property type="term" value="F:hydrolase activity"/>
    <property type="evidence" value="ECO:0007669"/>
    <property type="project" value="UniProtKB-KW"/>
</dbReference>
<proteinExistence type="inferred from homology"/>
<evidence type="ECO:0000256" key="2">
    <source>
        <dbReference type="ARBA" id="ARBA00022741"/>
    </source>
</evidence>
<feature type="region of interest" description="Disordered" evidence="5">
    <location>
        <begin position="89"/>
        <end position="111"/>
    </location>
</feature>
<evidence type="ECO:0000256" key="5">
    <source>
        <dbReference type="SAM" id="MobiDB-lite"/>
    </source>
</evidence>
<keyword evidence="2" id="KW-0547">Nucleotide-binding</keyword>
<evidence type="ECO:0000313" key="7">
    <source>
        <dbReference type="EMBL" id="VDI62819.1"/>
    </source>
</evidence>
<dbReference type="SUPFAM" id="SSF52540">
    <property type="entry name" value="P-loop containing nucleoside triphosphate hydrolases"/>
    <property type="match status" value="1"/>
</dbReference>
<evidence type="ECO:0000313" key="8">
    <source>
        <dbReference type="Proteomes" id="UP000596742"/>
    </source>
</evidence>